<dbReference type="Proteomes" id="UP001165378">
    <property type="component" value="Unassembled WGS sequence"/>
</dbReference>
<gene>
    <name evidence="3" type="ORF">LZ495_20230</name>
</gene>
<feature type="transmembrane region" description="Helical" evidence="2">
    <location>
        <begin position="74"/>
        <end position="96"/>
    </location>
</feature>
<dbReference type="EMBL" id="JAKFHA010000011">
    <property type="protein sequence ID" value="MCF2529528.1"/>
    <property type="molecule type" value="Genomic_DNA"/>
</dbReference>
<keyword evidence="2" id="KW-0812">Transmembrane</keyword>
<organism evidence="3 4">
    <name type="scientific">Yinghuangia soli</name>
    <dbReference type="NCBI Taxonomy" id="2908204"/>
    <lineage>
        <taxon>Bacteria</taxon>
        <taxon>Bacillati</taxon>
        <taxon>Actinomycetota</taxon>
        <taxon>Actinomycetes</taxon>
        <taxon>Kitasatosporales</taxon>
        <taxon>Streptomycetaceae</taxon>
        <taxon>Yinghuangia</taxon>
    </lineage>
</organism>
<keyword evidence="2" id="KW-0472">Membrane</keyword>
<evidence type="ECO:0000313" key="3">
    <source>
        <dbReference type="EMBL" id="MCF2529528.1"/>
    </source>
</evidence>
<comment type="caution">
    <text evidence="3">The sequence shown here is derived from an EMBL/GenBank/DDBJ whole genome shotgun (WGS) entry which is preliminary data.</text>
</comment>
<keyword evidence="4" id="KW-1185">Reference proteome</keyword>
<sequence>MSTTNSAPQSESPSEFPSASAPDRLGPAEPAAAPAGASTGHPALRYTLLRFGLFAVVGAVVWLVFVLLDVAGSGGAFVAIAGISLAISGLISYFALNGQRDAMSAALVERVERAKARIDEGAAAEDRAVELGNSPRTAEPS</sequence>
<evidence type="ECO:0000256" key="2">
    <source>
        <dbReference type="SAM" id="Phobius"/>
    </source>
</evidence>
<reference evidence="3" key="1">
    <citation type="submission" date="2022-01" db="EMBL/GenBank/DDBJ databases">
        <title>Genome-Based Taxonomic Classification of the Phylum Actinobacteria.</title>
        <authorList>
            <person name="Gao Y."/>
        </authorList>
    </citation>
    <scope>NUCLEOTIDE SEQUENCE</scope>
    <source>
        <strain evidence="3">KLBMP 8922</strain>
    </source>
</reference>
<dbReference type="RefSeq" id="WP_235053848.1">
    <property type="nucleotide sequence ID" value="NZ_JAKFHA010000011.1"/>
</dbReference>
<evidence type="ECO:0000256" key="1">
    <source>
        <dbReference type="SAM" id="MobiDB-lite"/>
    </source>
</evidence>
<keyword evidence="2" id="KW-1133">Transmembrane helix</keyword>
<accession>A0AA41U080</accession>
<evidence type="ECO:0000313" key="4">
    <source>
        <dbReference type="Proteomes" id="UP001165378"/>
    </source>
</evidence>
<name>A0AA41U080_9ACTN</name>
<dbReference type="AlphaFoldDB" id="A0AA41U080"/>
<feature type="region of interest" description="Disordered" evidence="1">
    <location>
        <begin position="1"/>
        <end position="36"/>
    </location>
</feature>
<feature type="transmembrane region" description="Helical" evidence="2">
    <location>
        <begin position="48"/>
        <end position="68"/>
    </location>
</feature>
<proteinExistence type="predicted"/>
<dbReference type="Pfam" id="PF14012">
    <property type="entry name" value="DUF4229"/>
    <property type="match status" value="1"/>
</dbReference>
<dbReference type="InterPro" id="IPR025323">
    <property type="entry name" value="DUF4229"/>
</dbReference>
<protein>
    <submittedName>
        <fullName evidence="3">DUF4229 domain-containing protein</fullName>
    </submittedName>
</protein>